<dbReference type="Proteomes" id="UP000633601">
    <property type="component" value="Unassembled WGS sequence"/>
</dbReference>
<protein>
    <submittedName>
        <fullName evidence="1">DUF1697 domain-containing protein</fullName>
    </submittedName>
</protein>
<organism evidence="1 2">
    <name type="scientific">Oerskovia gallyi</name>
    <dbReference type="NCBI Taxonomy" id="2762226"/>
    <lineage>
        <taxon>Bacteria</taxon>
        <taxon>Bacillati</taxon>
        <taxon>Actinomycetota</taxon>
        <taxon>Actinomycetes</taxon>
        <taxon>Micrococcales</taxon>
        <taxon>Cellulomonadaceae</taxon>
        <taxon>Oerskovia</taxon>
    </lineage>
</organism>
<dbReference type="PIRSF" id="PIRSF008502">
    <property type="entry name" value="UCP008502"/>
    <property type="match status" value="1"/>
</dbReference>
<dbReference type="Gene3D" id="3.30.70.1280">
    <property type="entry name" value="SP0830-like domains"/>
    <property type="match status" value="1"/>
</dbReference>
<dbReference type="EMBL" id="JACSQE010000001">
    <property type="protein sequence ID" value="MBD7997008.1"/>
    <property type="molecule type" value="Genomic_DNA"/>
</dbReference>
<dbReference type="PANTHER" id="PTHR36439">
    <property type="entry name" value="BLL4334 PROTEIN"/>
    <property type="match status" value="1"/>
</dbReference>
<gene>
    <name evidence="1" type="ORF">H9640_00375</name>
</gene>
<reference evidence="1 2" key="1">
    <citation type="submission" date="2020-08" db="EMBL/GenBank/DDBJ databases">
        <title>A Genomic Blueprint of the Chicken Gut Microbiome.</title>
        <authorList>
            <person name="Gilroy R."/>
            <person name="Ravi A."/>
            <person name="Getino M."/>
            <person name="Pursley I."/>
            <person name="Horton D.L."/>
            <person name="Alikhan N.-F."/>
            <person name="Baker D."/>
            <person name="Gharbi K."/>
            <person name="Hall N."/>
            <person name="Watson M."/>
            <person name="Adriaenssens E.M."/>
            <person name="Foster-Nyarko E."/>
            <person name="Jarju S."/>
            <person name="Secka A."/>
            <person name="Antonio M."/>
            <person name="Oren A."/>
            <person name="Chaudhuri R."/>
            <person name="La Ragione R.M."/>
            <person name="Hildebrand F."/>
            <person name="Pallen M.J."/>
        </authorList>
    </citation>
    <scope>NUCLEOTIDE SEQUENCE [LARGE SCALE GENOMIC DNA]</scope>
    <source>
        <strain evidence="1 2">Sa2CUA8</strain>
    </source>
</reference>
<keyword evidence="2" id="KW-1185">Reference proteome</keyword>
<sequence>MTSGFAVLLRGVNVGGGRKVPSADLREIAQDAGFAGARTLLASGNLVVGAGGASGATGPDDVTRLVRSGLADRLGLDVDVLTLTGADLAAAIAANPFDDAAREDPSHLLLTFHPHAPAPDRIEAFDPARYGITHMAWSGPVSYTWFQGGVGTSKLTPAVLLRTLGVWGTARNWNTVTRLAALVDETG</sequence>
<name>A0ABR8UWV2_9CELL</name>
<dbReference type="SUPFAM" id="SSF160379">
    <property type="entry name" value="SP0830-like"/>
    <property type="match status" value="1"/>
</dbReference>
<accession>A0ABR8UWV2</accession>
<evidence type="ECO:0000313" key="2">
    <source>
        <dbReference type="Proteomes" id="UP000633601"/>
    </source>
</evidence>
<dbReference type="PANTHER" id="PTHR36439:SF1">
    <property type="entry name" value="DUF1697 DOMAIN-CONTAINING PROTEIN"/>
    <property type="match status" value="1"/>
</dbReference>
<evidence type="ECO:0000313" key="1">
    <source>
        <dbReference type="EMBL" id="MBD7997008.1"/>
    </source>
</evidence>
<proteinExistence type="predicted"/>
<dbReference type="InterPro" id="IPR012545">
    <property type="entry name" value="DUF1697"/>
</dbReference>
<dbReference type="Pfam" id="PF08002">
    <property type="entry name" value="DUF1697"/>
    <property type="match status" value="1"/>
</dbReference>
<dbReference type="RefSeq" id="WP_191788777.1">
    <property type="nucleotide sequence ID" value="NZ_JACSQE010000001.1"/>
</dbReference>
<comment type="caution">
    <text evidence="1">The sequence shown here is derived from an EMBL/GenBank/DDBJ whole genome shotgun (WGS) entry which is preliminary data.</text>
</comment>